<accession>A0AAV0WFD1</accession>
<feature type="domain" description="Transposable element P transposase-like GTP-binding insertion" evidence="1">
    <location>
        <begin position="29"/>
        <end position="140"/>
    </location>
</feature>
<dbReference type="EMBL" id="CARXXK010000002">
    <property type="protein sequence ID" value="CAI6354502.1"/>
    <property type="molecule type" value="Genomic_DNA"/>
</dbReference>
<keyword evidence="3" id="KW-1185">Reference proteome</keyword>
<sequence length="457" mass="52744">MRNLFGATQEQPFINFNDEKMYFFHDSPHLIKSVRNNLKKYNFSYDNDFCSWSDLEDFYNLDKNKKPRLAPRLNKIHMDLPPFSPMRVCLATQTLSHSVSSGMMTLISLNEMKSSAIHTARFIEFFDNLFDVFNSITHSEAKTLRKPLTKTSDHWKFLNEAEQVLGKLKVHNRTGKLPPCIVGWRENIIALKLLFKELDEKYKIDFLLTRRLTQDSVENVFSVVRSRGGNNVTPDATKFHSAIRMCMCNTLLEPSKSGNCESECDAVQFLTKCSELKKIKIQLKVIGDPNDDEYSDKEDFLNLHLYSMNIENILMENHEACAIGYVAGWMCSKLIHQECVDKLAAKSEDNSQVNLENTHIEMKSYQNANLLYPFKNTLEFAKKVTCIFNLNIESLLLKNKTGVRKEIIKIVDIVCKPLNICDACKTEFLKKLLNVLINSFIKNSNNNIDVFKMHSKN</sequence>
<dbReference type="Proteomes" id="UP001160148">
    <property type="component" value="Unassembled WGS sequence"/>
</dbReference>
<gene>
    <name evidence="2" type="ORF">MEUPH1_LOCUS10494</name>
</gene>
<dbReference type="InterPro" id="IPR048366">
    <property type="entry name" value="TNP-like_GBD"/>
</dbReference>
<comment type="caution">
    <text evidence="2">The sequence shown here is derived from an EMBL/GenBank/DDBJ whole genome shotgun (WGS) entry which is preliminary data.</text>
</comment>
<dbReference type="AlphaFoldDB" id="A0AAV0WFD1"/>
<dbReference type="Pfam" id="PF21788">
    <property type="entry name" value="TNP-like_GBD"/>
    <property type="match status" value="1"/>
</dbReference>
<name>A0AAV0WFD1_9HEMI</name>
<reference evidence="2 3" key="1">
    <citation type="submission" date="2023-01" db="EMBL/GenBank/DDBJ databases">
        <authorList>
            <person name="Whitehead M."/>
        </authorList>
    </citation>
    <scope>NUCLEOTIDE SEQUENCE [LARGE SCALE GENOMIC DNA]</scope>
</reference>
<evidence type="ECO:0000313" key="2">
    <source>
        <dbReference type="EMBL" id="CAI6354502.1"/>
    </source>
</evidence>
<protein>
    <recommendedName>
        <fullName evidence="1">Transposable element P transposase-like GTP-binding insertion domain-containing protein</fullName>
    </recommendedName>
</protein>
<dbReference type="PANTHER" id="PTHR47577">
    <property type="entry name" value="THAP DOMAIN-CONTAINING PROTEIN 6"/>
    <property type="match status" value="1"/>
</dbReference>
<dbReference type="PANTHER" id="PTHR47577:SF2">
    <property type="entry name" value="THAP DOMAIN CONTAINING 9"/>
    <property type="match status" value="1"/>
</dbReference>
<evidence type="ECO:0000313" key="3">
    <source>
        <dbReference type="Proteomes" id="UP001160148"/>
    </source>
</evidence>
<organism evidence="2 3">
    <name type="scientific">Macrosiphum euphorbiae</name>
    <name type="common">potato aphid</name>
    <dbReference type="NCBI Taxonomy" id="13131"/>
    <lineage>
        <taxon>Eukaryota</taxon>
        <taxon>Metazoa</taxon>
        <taxon>Ecdysozoa</taxon>
        <taxon>Arthropoda</taxon>
        <taxon>Hexapoda</taxon>
        <taxon>Insecta</taxon>
        <taxon>Pterygota</taxon>
        <taxon>Neoptera</taxon>
        <taxon>Paraneoptera</taxon>
        <taxon>Hemiptera</taxon>
        <taxon>Sternorrhyncha</taxon>
        <taxon>Aphidomorpha</taxon>
        <taxon>Aphidoidea</taxon>
        <taxon>Aphididae</taxon>
        <taxon>Macrosiphini</taxon>
        <taxon>Macrosiphum</taxon>
    </lineage>
</organism>
<proteinExistence type="predicted"/>
<evidence type="ECO:0000259" key="1">
    <source>
        <dbReference type="Pfam" id="PF21788"/>
    </source>
</evidence>